<dbReference type="EMBL" id="MT142787">
    <property type="protein sequence ID" value="QJA88548.1"/>
    <property type="molecule type" value="Genomic_DNA"/>
</dbReference>
<feature type="coiled-coil region" evidence="1">
    <location>
        <begin position="11"/>
        <end position="45"/>
    </location>
</feature>
<evidence type="ECO:0000256" key="1">
    <source>
        <dbReference type="SAM" id="Coils"/>
    </source>
</evidence>
<dbReference type="EMBL" id="MT142002">
    <property type="protein sequence ID" value="QJA73105.1"/>
    <property type="molecule type" value="Genomic_DNA"/>
</dbReference>
<evidence type="ECO:0000313" key="2">
    <source>
        <dbReference type="EMBL" id="QJA73105.1"/>
    </source>
</evidence>
<evidence type="ECO:0000313" key="3">
    <source>
        <dbReference type="EMBL" id="QJA88548.1"/>
    </source>
</evidence>
<organism evidence="3">
    <name type="scientific">viral metagenome</name>
    <dbReference type="NCBI Taxonomy" id="1070528"/>
    <lineage>
        <taxon>unclassified sequences</taxon>
        <taxon>metagenomes</taxon>
        <taxon>organismal metagenomes</taxon>
    </lineage>
</organism>
<keyword evidence="1" id="KW-0175">Coiled coil</keyword>
<name>A0A6M3L5Y6_9ZZZZ</name>
<gene>
    <name evidence="2" type="ORF">MM415A02495_0009</name>
    <name evidence="3" type="ORF">MM415B02740_0006</name>
</gene>
<reference evidence="3" key="1">
    <citation type="submission" date="2020-03" db="EMBL/GenBank/DDBJ databases">
        <title>The deep terrestrial virosphere.</title>
        <authorList>
            <person name="Holmfeldt K."/>
            <person name="Nilsson E."/>
            <person name="Simone D."/>
            <person name="Lopez-Fernandez M."/>
            <person name="Wu X."/>
            <person name="de Brujin I."/>
            <person name="Lundin D."/>
            <person name="Andersson A."/>
            <person name="Bertilsson S."/>
            <person name="Dopson M."/>
        </authorList>
    </citation>
    <scope>NUCLEOTIDE SEQUENCE</scope>
    <source>
        <strain evidence="2">MM415A02495</strain>
        <strain evidence="3">MM415B02740</strain>
    </source>
</reference>
<sequence>MNQNQVAMKSINDIMVTNEQLKVAKEKLEKRVSDLESELIEKERQLKDLKPFEGLLKNAPDSWVFEISDKILITSIVKNAISVKGRWANITTAQNESLKKKATDLINEVIEASIRDTFFNGIRFRDMASRQKLFPGLDDEEGE</sequence>
<dbReference type="AlphaFoldDB" id="A0A6M3L5Y6"/>
<proteinExistence type="predicted"/>
<accession>A0A6M3L5Y6</accession>
<protein>
    <submittedName>
        <fullName evidence="3">Uncharacterized protein</fullName>
    </submittedName>
</protein>